<dbReference type="PATRIC" id="fig|869212.3.peg.2090"/>
<keyword evidence="6" id="KW-1185">Reference proteome</keyword>
<feature type="domain" description="Response regulatory" evidence="3">
    <location>
        <begin position="3"/>
        <end position="119"/>
    </location>
</feature>
<dbReference type="OrthoDB" id="9806704at2"/>
<dbReference type="CDD" id="cd07302">
    <property type="entry name" value="CHD"/>
    <property type="match status" value="1"/>
</dbReference>
<gene>
    <name evidence="5" type="ordered locus">Turpa_2087</name>
</gene>
<proteinExistence type="predicted"/>
<dbReference type="AlphaFoldDB" id="I4B626"/>
<dbReference type="Pfam" id="PF00211">
    <property type="entry name" value="Guanylate_cyc"/>
    <property type="match status" value="1"/>
</dbReference>
<accession>I4B626</accession>
<organism evidence="5 6">
    <name type="scientific">Turneriella parva (strain ATCC BAA-1111 / DSM 21527 / NCTC 11395 / H)</name>
    <name type="common">Leptospira parva</name>
    <dbReference type="NCBI Taxonomy" id="869212"/>
    <lineage>
        <taxon>Bacteria</taxon>
        <taxon>Pseudomonadati</taxon>
        <taxon>Spirochaetota</taxon>
        <taxon>Spirochaetia</taxon>
        <taxon>Leptospirales</taxon>
        <taxon>Leptospiraceae</taxon>
        <taxon>Turneriella</taxon>
    </lineage>
</organism>
<evidence type="ECO:0000259" key="3">
    <source>
        <dbReference type="PROSITE" id="PS50110"/>
    </source>
</evidence>
<dbReference type="InterPro" id="IPR029787">
    <property type="entry name" value="Nucleotide_cyclase"/>
</dbReference>
<feature type="coiled-coil region" evidence="2">
    <location>
        <begin position="121"/>
        <end position="148"/>
    </location>
</feature>
<dbReference type="SMART" id="SM00448">
    <property type="entry name" value="REC"/>
    <property type="match status" value="1"/>
</dbReference>
<dbReference type="Proteomes" id="UP000006048">
    <property type="component" value="Chromosome"/>
</dbReference>
<evidence type="ECO:0000313" key="5">
    <source>
        <dbReference type="EMBL" id="AFM12733.1"/>
    </source>
</evidence>
<dbReference type="PANTHER" id="PTHR43081:SF1">
    <property type="entry name" value="ADENYLATE CYCLASE, TERMINAL-DIFFERENTIATION SPECIFIC"/>
    <property type="match status" value="1"/>
</dbReference>
<protein>
    <submittedName>
        <fullName evidence="5">Adenylate/guanylate cyclase</fullName>
    </submittedName>
</protein>
<dbReference type="GO" id="GO:0004016">
    <property type="term" value="F:adenylate cyclase activity"/>
    <property type="evidence" value="ECO:0007669"/>
    <property type="project" value="UniProtKB-ARBA"/>
</dbReference>
<dbReference type="InterPro" id="IPR011006">
    <property type="entry name" value="CheY-like_superfamily"/>
</dbReference>
<dbReference type="RefSeq" id="WP_014803239.1">
    <property type="nucleotide sequence ID" value="NC_018020.1"/>
</dbReference>
<dbReference type="Gene3D" id="3.40.50.2300">
    <property type="match status" value="1"/>
</dbReference>
<dbReference type="Pfam" id="PF00072">
    <property type="entry name" value="Response_reg"/>
    <property type="match status" value="1"/>
</dbReference>
<dbReference type="SUPFAM" id="SSF52172">
    <property type="entry name" value="CheY-like"/>
    <property type="match status" value="1"/>
</dbReference>
<evidence type="ECO:0000256" key="2">
    <source>
        <dbReference type="SAM" id="Coils"/>
    </source>
</evidence>
<keyword evidence="1" id="KW-0597">Phosphoprotein</keyword>
<keyword evidence="2" id="KW-0175">Coiled coil</keyword>
<dbReference type="STRING" id="869212.Turpa_2087"/>
<feature type="modified residue" description="4-aspartylphosphate" evidence="1">
    <location>
        <position position="52"/>
    </location>
</feature>
<dbReference type="EMBL" id="CP002959">
    <property type="protein sequence ID" value="AFM12733.1"/>
    <property type="molecule type" value="Genomic_DNA"/>
</dbReference>
<dbReference type="HOGENOM" id="CLU_000445_110_0_12"/>
<dbReference type="InterPro" id="IPR001054">
    <property type="entry name" value="A/G_cyclase"/>
</dbReference>
<dbReference type="GO" id="GO:0000160">
    <property type="term" value="P:phosphorelay signal transduction system"/>
    <property type="evidence" value="ECO:0007669"/>
    <property type="project" value="InterPro"/>
</dbReference>
<feature type="domain" description="Guanylate cyclase" evidence="4">
    <location>
        <begin position="171"/>
        <end position="303"/>
    </location>
</feature>
<evidence type="ECO:0000313" key="6">
    <source>
        <dbReference type="Proteomes" id="UP000006048"/>
    </source>
</evidence>
<dbReference type="CDD" id="cd00156">
    <property type="entry name" value="REC"/>
    <property type="match status" value="1"/>
</dbReference>
<dbReference type="Gene3D" id="3.30.70.1230">
    <property type="entry name" value="Nucleotide cyclase"/>
    <property type="match status" value="1"/>
</dbReference>
<sequence length="351" mass="39051">MQKILIVEDEVVQRTALEAYVKAWGYQVDTVDTATGAIAYLTRNEPDMVIIDLHLPDNPGMEVLKHIRDTDGPIPMPVFMTSAEDSPEIRIVCMSTGADDFLPKPLNFAELSMKIQQGFERVDYRRQIRELNLKLEREKKSLQRYFSDDLVEKILNEEVSTELGGAIIEASIMFFDIRGSTTMAEKIGPQAYAERISRLFADLMDIIFDNGGSINELLGDGILATFGCPFPKEADAANSVRAALAIESHMTQLNRKREEAGKVPYGFGIGIARGKIFAGNIGSERMIKFAVMGDSVNTAARIQDLTKDSAFNIIVDENTVTAGYPTCEKHELTTTQLRGKNEAVRLYGLRQ</sequence>
<dbReference type="GO" id="GO:0009190">
    <property type="term" value="P:cyclic nucleotide biosynthetic process"/>
    <property type="evidence" value="ECO:0007669"/>
    <property type="project" value="InterPro"/>
</dbReference>
<dbReference type="PANTHER" id="PTHR43081">
    <property type="entry name" value="ADENYLATE CYCLASE, TERMINAL-DIFFERENTIATION SPECIFIC-RELATED"/>
    <property type="match status" value="1"/>
</dbReference>
<dbReference type="SMART" id="SM00044">
    <property type="entry name" value="CYCc"/>
    <property type="match status" value="1"/>
</dbReference>
<evidence type="ECO:0000256" key="1">
    <source>
        <dbReference type="PROSITE-ProRule" id="PRU00169"/>
    </source>
</evidence>
<evidence type="ECO:0000259" key="4">
    <source>
        <dbReference type="PROSITE" id="PS50125"/>
    </source>
</evidence>
<dbReference type="PROSITE" id="PS50110">
    <property type="entry name" value="RESPONSE_REGULATORY"/>
    <property type="match status" value="1"/>
</dbReference>
<name>I4B626_TURPD</name>
<dbReference type="SUPFAM" id="SSF55073">
    <property type="entry name" value="Nucleotide cyclase"/>
    <property type="match status" value="1"/>
</dbReference>
<dbReference type="InterPro" id="IPR050697">
    <property type="entry name" value="Adenylyl/Guanylyl_Cyclase_3/4"/>
</dbReference>
<dbReference type="KEGG" id="tpx:Turpa_2087"/>
<reference evidence="5 6" key="1">
    <citation type="submission" date="2012-06" db="EMBL/GenBank/DDBJ databases">
        <title>The complete chromosome of genome of Turneriella parva DSM 21527.</title>
        <authorList>
            <consortium name="US DOE Joint Genome Institute (JGI-PGF)"/>
            <person name="Lucas S."/>
            <person name="Han J."/>
            <person name="Lapidus A."/>
            <person name="Bruce D."/>
            <person name="Goodwin L."/>
            <person name="Pitluck S."/>
            <person name="Peters L."/>
            <person name="Kyrpides N."/>
            <person name="Mavromatis K."/>
            <person name="Ivanova N."/>
            <person name="Mikhailova N."/>
            <person name="Chertkov O."/>
            <person name="Detter J.C."/>
            <person name="Tapia R."/>
            <person name="Han C."/>
            <person name="Land M."/>
            <person name="Hauser L."/>
            <person name="Markowitz V."/>
            <person name="Cheng J.-F."/>
            <person name="Hugenholtz P."/>
            <person name="Woyke T."/>
            <person name="Wu D."/>
            <person name="Gronow S."/>
            <person name="Wellnitz S."/>
            <person name="Brambilla E."/>
            <person name="Klenk H.-P."/>
            <person name="Eisen J.A."/>
        </authorList>
    </citation>
    <scope>NUCLEOTIDE SEQUENCE [LARGE SCALE GENOMIC DNA]</scope>
    <source>
        <strain evidence="6">ATCC BAA-1111 / DSM 21527 / NCTC 11395 / H</strain>
    </source>
</reference>
<dbReference type="PROSITE" id="PS50125">
    <property type="entry name" value="GUANYLATE_CYCLASE_2"/>
    <property type="match status" value="1"/>
</dbReference>
<dbReference type="InterPro" id="IPR001789">
    <property type="entry name" value="Sig_transdc_resp-reg_receiver"/>
</dbReference>